<gene>
    <name evidence="2" type="ORF">HA331_06270</name>
</gene>
<protein>
    <submittedName>
        <fullName evidence="2">Uncharacterized protein</fullName>
    </submittedName>
</protein>
<reference evidence="2" key="1">
    <citation type="journal article" date="2020" name="bioRxiv">
        <title>A rank-normalized archaeal taxonomy based on genome phylogeny resolves widespread incomplete and uneven classifications.</title>
        <authorList>
            <person name="Rinke C."/>
            <person name="Chuvochina M."/>
            <person name="Mussig A.J."/>
            <person name="Chaumeil P.-A."/>
            <person name="Waite D.W."/>
            <person name="Whitman W.B."/>
            <person name="Parks D.H."/>
            <person name="Hugenholtz P."/>
        </authorList>
    </citation>
    <scope>NUCLEOTIDE SEQUENCE</scope>
    <source>
        <strain evidence="2">UBA8834</strain>
    </source>
</reference>
<name>A0A832T6E7_PYRHR</name>
<dbReference type="Proteomes" id="UP000617544">
    <property type="component" value="Unassembled WGS sequence"/>
</dbReference>
<dbReference type="GeneID" id="1443134"/>
<feature type="transmembrane region" description="Helical" evidence="1">
    <location>
        <begin position="134"/>
        <end position="150"/>
    </location>
</feature>
<evidence type="ECO:0000313" key="2">
    <source>
        <dbReference type="EMBL" id="HII61336.1"/>
    </source>
</evidence>
<keyword evidence="1" id="KW-1133">Transmembrane helix</keyword>
<keyword evidence="1" id="KW-0812">Transmembrane</keyword>
<proteinExistence type="predicted"/>
<keyword evidence="1" id="KW-0472">Membrane</keyword>
<dbReference type="EMBL" id="DUJN01000005">
    <property type="protein sequence ID" value="HII61336.1"/>
    <property type="molecule type" value="Genomic_DNA"/>
</dbReference>
<accession>A0A832T6E7</accession>
<evidence type="ECO:0000313" key="3">
    <source>
        <dbReference type="Proteomes" id="UP000617544"/>
    </source>
</evidence>
<feature type="transmembrane region" description="Helical" evidence="1">
    <location>
        <begin position="34"/>
        <end position="53"/>
    </location>
</feature>
<feature type="transmembrane region" description="Helical" evidence="1">
    <location>
        <begin position="81"/>
        <end position="104"/>
    </location>
</feature>
<dbReference type="RefSeq" id="WP_010884899.1">
    <property type="nucleotide sequence ID" value="NZ_DUJN01000005.1"/>
</dbReference>
<feature type="transmembrane region" description="Helical" evidence="1">
    <location>
        <begin position="110"/>
        <end position="127"/>
    </location>
</feature>
<comment type="caution">
    <text evidence="2">The sequence shown here is derived from an EMBL/GenBank/DDBJ whole genome shotgun (WGS) entry which is preliminary data.</text>
</comment>
<dbReference type="AlphaFoldDB" id="A0A832T6E7"/>
<evidence type="ECO:0000256" key="1">
    <source>
        <dbReference type="SAM" id="Phobius"/>
    </source>
</evidence>
<organism evidence="2 3">
    <name type="scientific">Pyrococcus horikoshii</name>
    <dbReference type="NCBI Taxonomy" id="53953"/>
    <lineage>
        <taxon>Archaea</taxon>
        <taxon>Methanobacteriati</taxon>
        <taxon>Methanobacteriota</taxon>
        <taxon>Thermococci</taxon>
        <taxon>Thermococcales</taxon>
        <taxon>Thermococcaceae</taxon>
        <taxon>Pyrococcus</taxon>
    </lineage>
</organism>
<sequence length="152" mass="16184">MGRGARIGIAIVLLLTLLVAPVVRIEMHGKIIEVGYGPVSFATGTYLLGTIIGKQRLVSSDLISMLEEFDRSGELPMEVNLLSLLMATIVGLIFAVPIGAILALFSRSGFALALIGSIFLFLILMGAKTIVPDYGIFLIMILSIIGLVLGRP</sequence>
<dbReference type="OMA" id="NIVPEYG"/>